<sequence length="300" mass="33889">DSLKIVVPIDITDNSLLRGNIQIQMHVDGKMASDSWVTILPKDTLQVLTSTVSKYRTKKEILDILEPQKLAQGDSVFIRALINDQVGNTTIGTQSESFFQLDTLPPTIPNNLRGFILTDDVQAADTTILNLSGERIFLTSLRREIGGDMSKVETIRLWTNDSINFATQHWQDPKEDTEVDVSGIARYQYALYESANDDEDSAFSLFRDYQTQSDSLDTVIVAVDSLRHNRWYYPVVQAVDSAGNTSNTLELYGGDKRLKVFRYNARPIADPVPNVTAYEDVFWEEVIKVNDKDLLTLRSD</sequence>
<reference evidence="1" key="1">
    <citation type="submission" date="2018-05" db="EMBL/GenBank/DDBJ databases">
        <authorList>
            <person name="Lanie J.A."/>
            <person name="Ng W.-L."/>
            <person name="Kazmierczak K.M."/>
            <person name="Andrzejewski T.M."/>
            <person name="Davidsen T.M."/>
            <person name="Wayne K.J."/>
            <person name="Tettelin H."/>
            <person name="Glass J.I."/>
            <person name="Rusch D."/>
            <person name="Podicherti R."/>
            <person name="Tsui H.-C.T."/>
            <person name="Winkler M.E."/>
        </authorList>
    </citation>
    <scope>NUCLEOTIDE SEQUENCE</scope>
</reference>
<dbReference type="AlphaFoldDB" id="A0A382TMX8"/>
<gene>
    <name evidence="1" type="ORF">METZ01_LOCUS375976</name>
</gene>
<feature type="non-terminal residue" evidence="1">
    <location>
        <position position="300"/>
    </location>
</feature>
<feature type="non-terminal residue" evidence="1">
    <location>
        <position position="1"/>
    </location>
</feature>
<proteinExistence type="predicted"/>
<name>A0A382TMX8_9ZZZZ</name>
<organism evidence="1">
    <name type="scientific">marine metagenome</name>
    <dbReference type="NCBI Taxonomy" id="408172"/>
    <lineage>
        <taxon>unclassified sequences</taxon>
        <taxon>metagenomes</taxon>
        <taxon>ecological metagenomes</taxon>
    </lineage>
</organism>
<accession>A0A382TMX8</accession>
<protein>
    <submittedName>
        <fullName evidence="1">Uncharacterized protein</fullName>
    </submittedName>
</protein>
<dbReference type="EMBL" id="UINC01137653">
    <property type="protein sequence ID" value="SVD23122.1"/>
    <property type="molecule type" value="Genomic_DNA"/>
</dbReference>
<evidence type="ECO:0000313" key="1">
    <source>
        <dbReference type="EMBL" id="SVD23122.1"/>
    </source>
</evidence>